<gene>
    <name evidence="1" type="ORF">S01H4_39181</name>
</gene>
<dbReference type="AlphaFoldDB" id="X1BQI4"/>
<evidence type="ECO:0000313" key="1">
    <source>
        <dbReference type="EMBL" id="GAG97315.1"/>
    </source>
</evidence>
<feature type="non-terminal residue" evidence="1">
    <location>
        <position position="79"/>
    </location>
</feature>
<dbReference type="SUPFAM" id="SSF53328">
    <property type="entry name" value="Formyltransferase"/>
    <property type="match status" value="1"/>
</dbReference>
<reference evidence="1" key="1">
    <citation type="journal article" date="2014" name="Front. Microbiol.">
        <title>High frequency of phylogenetically diverse reductive dehalogenase-homologous genes in deep subseafloor sedimentary metagenomes.</title>
        <authorList>
            <person name="Kawai M."/>
            <person name="Futagami T."/>
            <person name="Toyoda A."/>
            <person name="Takaki Y."/>
            <person name="Nishi S."/>
            <person name="Hori S."/>
            <person name="Arai W."/>
            <person name="Tsubouchi T."/>
            <person name="Morono Y."/>
            <person name="Uchiyama I."/>
            <person name="Ito T."/>
            <person name="Fujiyama A."/>
            <person name="Inagaki F."/>
            <person name="Takami H."/>
        </authorList>
    </citation>
    <scope>NUCLEOTIDE SEQUENCE</scope>
    <source>
        <strain evidence="1">Expedition CK06-06</strain>
    </source>
</reference>
<organism evidence="1">
    <name type="scientific">marine sediment metagenome</name>
    <dbReference type="NCBI Taxonomy" id="412755"/>
    <lineage>
        <taxon>unclassified sequences</taxon>
        <taxon>metagenomes</taxon>
        <taxon>ecological metagenomes</taxon>
    </lineage>
</organism>
<dbReference type="Gene3D" id="3.40.50.12230">
    <property type="match status" value="1"/>
</dbReference>
<proteinExistence type="predicted"/>
<name>X1BQI4_9ZZZZ</name>
<accession>X1BQI4</accession>
<sequence length="79" mass="9130">MHSRTKVVYLGTKLIGRLCFKYLVDNKDRLKVDLSTVLEDCDVLFSVQYDKILTKEQISKAKRIAVNLHMAPLPEYRGC</sequence>
<comment type="caution">
    <text evidence="1">The sequence shown here is derived from an EMBL/GenBank/DDBJ whole genome shotgun (WGS) entry which is preliminary data.</text>
</comment>
<protein>
    <submittedName>
        <fullName evidence="1">Uncharacterized protein</fullName>
    </submittedName>
</protein>
<dbReference type="InterPro" id="IPR036477">
    <property type="entry name" value="Formyl_transf_N_sf"/>
</dbReference>
<dbReference type="EMBL" id="BART01021196">
    <property type="protein sequence ID" value="GAG97315.1"/>
    <property type="molecule type" value="Genomic_DNA"/>
</dbReference>